<comment type="caution">
    <text evidence="1">The sequence shown here is derived from an EMBL/GenBank/DDBJ whole genome shotgun (WGS) entry which is preliminary data.</text>
</comment>
<dbReference type="EMBL" id="BAAANC010000001">
    <property type="protein sequence ID" value="GAA1512288.1"/>
    <property type="molecule type" value="Genomic_DNA"/>
</dbReference>
<gene>
    <name evidence="1" type="ORF">GCM10009741_07310</name>
</gene>
<sequence length="84" mass="9016">MGASNSRTVAAETVAIRAVEPSGERTSNEAWGGTGMGDSCREGCTLGFDYSGKIEPSQSIDECAIRANFTAKHRFVEGWPRCRS</sequence>
<evidence type="ECO:0000313" key="1">
    <source>
        <dbReference type="EMBL" id="GAA1512288.1"/>
    </source>
</evidence>
<evidence type="ECO:0000313" key="2">
    <source>
        <dbReference type="Proteomes" id="UP001500363"/>
    </source>
</evidence>
<organism evidence="1 2">
    <name type="scientific">Kribbella lupini</name>
    <dbReference type="NCBI Taxonomy" id="291602"/>
    <lineage>
        <taxon>Bacteria</taxon>
        <taxon>Bacillati</taxon>
        <taxon>Actinomycetota</taxon>
        <taxon>Actinomycetes</taxon>
        <taxon>Propionibacteriales</taxon>
        <taxon>Kribbellaceae</taxon>
        <taxon>Kribbella</taxon>
    </lineage>
</organism>
<reference evidence="1 2" key="1">
    <citation type="journal article" date="2019" name="Int. J. Syst. Evol. Microbiol.">
        <title>The Global Catalogue of Microorganisms (GCM) 10K type strain sequencing project: providing services to taxonomists for standard genome sequencing and annotation.</title>
        <authorList>
            <consortium name="The Broad Institute Genomics Platform"/>
            <consortium name="The Broad Institute Genome Sequencing Center for Infectious Disease"/>
            <person name="Wu L."/>
            <person name="Ma J."/>
        </authorList>
    </citation>
    <scope>NUCLEOTIDE SEQUENCE [LARGE SCALE GENOMIC DNA]</scope>
    <source>
        <strain evidence="1 2">JCM 14303</strain>
    </source>
</reference>
<accession>A0ABN2A643</accession>
<proteinExistence type="predicted"/>
<name>A0ABN2A643_9ACTN</name>
<dbReference type="Proteomes" id="UP001500363">
    <property type="component" value="Unassembled WGS sequence"/>
</dbReference>
<protein>
    <submittedName>
        <fullName evidence="1">Uncharacterized protein</fullName>
    </submittedName>
</protein>
<keyword evidence="2" id="KW-1185">Reference proteome</keyword>